<feature type="compositionally biased region" description="Polar residues" evidence="2">
    <location>
        <begin position="661"/>
        <end position="670"/>
    </location>
</feature>
<feature type="domain" description="SWIM-type" evidence="3">
    <location>
        <begin position="538"/>
        <end position="583"/>
    </location>
</feature>
<keyword evidence="1" id="KW-0863">Zinc-finger</keyword>
<protein>
    <recommendedName>
        <fullName evidence="3">SWIM-type domain-containing protein</fullName>
    </recommendedName>
</protein>
<comment type="caution">
    <text evidence="4">The sequence shown here is derived from an EMBL/GenBank/DDBJ whole genome shotgun (WGS) entry which is preliminary data.</text>
</comment>
<proteinExistence type="predicted"/>
<organism evidence="4 5">
    <name type="scientific">Perkinsus olseni</name>
    <name type="common">Perkinsus atlanticus</name>
    <dbReference type="NCBI Taxonomy" id="32597"/>
    <lineage>
        <taxon>Eukaryota</taxon>
        <taxon>Sar</taxon>
        <taxon>Alveolata</taxon>
        <taxon>Perkinsozoa</taxon>
        <taxon>Perkinsea</taxon>
        <taxon>Perkinsida</taxon>
        <taxon>Perkinsidae</taxon>
        <taxon>Perkinsus</taxon>
    </lineage>
</organism>
<evidence type="ECO:0000256" key="1">
    <source>
        <dbReference type="PROSITE-ProRule" id="PRU00325"/>
    </source>
</evidence>
<feature type="compositionally biased region" description="Basic and acidic residues" evidence="2">
    <location>
        <begin position="697"/>
        <end position="715"/>
    </location>
</feature>
<dbReference type="PROSITE" id="PS50966">
    <property type="entry name" value="ZF_SWIM"/>
    <property type="match status" value="1"/>
</dbReference>
<keyword evidence="1" id="KW-0479">Metal-binding</keyword>
<dbReference type="GO" id="GO:0008270">
    <property type="term" value="F:zinc ion binding"/>
    <property type="evidence" value="ECO:0007669"/>
    <property type="project" value="UniProtKB-KW"/>
</dbReference>
<dbReference type="InterPro" id="IPR007527">
    <property type="entry name" value="Znf_SWIM"/>
</dbReference>
<feature type="region of interest" description="Disordered" evidence="2">
    <location>
        <begin position="610"/>
        <end position="764"/>
    </location>
</feature>
<feature type="compositionally biased region" description="Low complexity" evidence="2">
    <location>
        <begin position="716"/>
        <end position="728"/>
    </location>
</feature>
<evidence type="ECO:0000259" key="3">
    <source>
        <dbReference type="PROSITE" id="PS50966"/>
    </source>
</evidence>
<reference evidence="4 5" key="1">
    <citation type="submission" date="2020-04" db="EMBL/GenBank/DDBJ databases">
        <title>Perkinsus olseni comparative genomics.</title>
        <authorList>
            <person name="Bogema D.R."/>
        </authorList>
    </citation>
    <scope>NUCLEOTIDE SEQUENCE [LARGE SCALE GENOMIC DNA]</scope>
    <source>
        <strain evidence="4">00978-12</strain>
    </source>
</reference>
<accession>A0A7J6NDZ6</accession>
<evidence type="ECO:0000256" key="2">
    <source>
        <dbReference type="SAM" id="MobiDB-lite"/>
    </source>
</evidence>
<dbReference type="EMBL" id="JABANP010000464">
    <property type="protein sequence ID" value="KAF4682029.1"/>
    <property type="molecule type" value="Genomic_DNA"/>
</dbReference>
<dbReference type="Proteomes" id="UP000541610">
    <property type="component" value="Unassembled WGS sequence"/>
</dbReference>
<sequence length="764" mass="85865">MPAPLQWTLVHTLEDAPPDREDAFEEALVRLRLPFPVNNQYKRGNQGVYYCSDHLACDKKFKLVWEGSIVRVYQHGAHGNVPVDLDRQQHPRQITRFIFDQAAQGSTASQVYNAMVAQHRYYTDTGRINRIKIQEIMSSMPRRRIAGAQLTNNYYELENALGDNKLTQAMIDMIKDDREVPNEFVYHHGFWGDEHFACIVGGASMISSLYWFIRSCPSGFPLYMDAQNKIIRGSLKVAWIGTTRVWYNRRNEAHHTFVPFMLALCDEECYETYHNLLAELDKLVKVLTDDARQLSDIVNLCLHDAHQGAIRACEDYLPGVKQHKFFLHACPTDELYEIFSAALIREVEIIDHDAATYLENTLDVERYGYPNIAVTADGLRCAQVLNNVVEAFHRTQCRIFGSNRLQMPFLAARLKQMVNSLRGSSPQHFVRRPEVINRIEYKETMRVRGTSLVANDAVMEVTDMVGELLEEDVNTRFFTVKSLRAPSDLDEESTIEAFLSGILLDDFPADLEYSNIQVSDMSDGAPTLDSLMRTYFSYNLITLEDPNSCELLSGEPAGVSCTCKSSRDWGTCSHGYAVEVLVGTQDPYHPESRQLPTVRRGRSTRRRVGALGRFHSAVSAPRPVPAPVGRRRAEQGGDSDGVDSESSIGATRRPGSDDNETVISYSTSGHDTVVVDDGESLLEGLPVDLDDSNWQRGSREGSLRGENRVPEEAVASREGGSSRSSSQSVLGKTSIPSEEWQKKRDGDSDSSGGQSIEWPVVPEW</sequence>
<evidence type="ECO:0000313" key="5">
    <source>
        <dbReference type="Proteomes" id="UP000541610"/>
    </source>
</evidence>
<gene>
    <name evidence="4" type="ORF">FOZ60_011222</name>
</gene>
<evidence type="ECO:0000313" key="4">
    <source>
        <dbReference type="EMBL" id="KAF4682029.1"/>
    </source>
</evidence>
<name>A0A7J6NDZ6_PEROL</name>
<dbReference type="AlphaFoldDB" id="A0A7J6NDZ6"/>
<keyword evidence="1" id="KW-0862">Zinc</keyword>